<feature type="transmembrane region" description="Helical" evidence="1">
    <location>
        <begin position="79"/>
        <end position="97"/>
    </location>
</feature>
<dbReference type="GeneID" id="64212075"/>
<accession>A0A508BIQ5</accession>
<sequence length="159" mass="17809">MFNVEDVAVNHYVDWDWRAVLAVTIVGLVFAGFSCWLSFYFKQIYWPTWLSISARVLPQYVAVLCVWLGVSRLESGRSAFWVYLLLAALLLCAFWRYSLDEDSWLARGIVFGGALALTALAALSEVLRRAAATIPMSVSSFIFLILAALGFMIVAANRQ</sequence>
<evidence type="ECO:0000256" key="1">
    <source>
        <dbReference type="SAM" id="Phobius"/>
    </source>
</evidence>
<protein>
    <submittedName>
        <fullName evidence="2">Uncharacterized protein</fullName>
    </submittedName>
</protein>
<keyword evidence="1" id="KW-0472">Membrane</keyword>
<proteinExistence type="predicted"/>
<name>A0A508BIQ5_9ACTO</name>
<keyword evidence="1" id="KW-0812">Transmembrane</keyword>
<comment type="caution">
    <text evidence="2">The sequence shown here is derived from an EMBL/GenBank/DDBJ whole genome shotgun (WGS) entry which is preliminary data.</text>
</comment>
<keyword evidence="1" id="KW-1133">Transmembrane helix</keyword>
<evidence type="ECO:0000313" key="2">
    <source>
        <dbReference type="EMBL" id="TQD61173.1"/>
    </source>
</evidence>
<evidence type="ECO:0000313" key="3">
    <source>
        <dbReference type="Proteomes" id="UP000317942"/>
    </source>
</evidence>
<feature type="transmembrane region" description="Helical" evidence="1">
    <location>
        <begin position="136"/>
        <end position="156"/>
    </location>
</feature>
<dbReference type="Proteomes" id="UP000317942">
    <property type="component" value="Unassembled WGS sequence"/>
</dbReference>
<dbReference type="RefSeq" id="WP_141406727.1">
    <property type="nucleotide sequence ID" value="NZ_CP066060.1"/>
</dbReference>
<reference evidence="2 3" key="1">
    <citation type="submission" date="2019-06" db="EMBL/GenBank/DDBJ databases">
        <title>Draft genome sequence of Actinomyces oris CCUG 34288T.</title>
        <authorList>
            <person name="Salva-Serra F."/>
            <person name="Cardew S."/>
            <person name="Moore E."/>
        </authorList>
    </citation>
    <scope>NUCLEOTIDE SEQUENCE [LARGE SCALE GENOMIC DNA]</scope>
    <source>
        <strain evidence="2 3">CCUG 34288</strain>
    </source>
</reference>
<feature type="transmembrane region" description="Helical" evidence="1">
    <location>
        <begin position="52"/>
        <end position="73"/>
    </location>
</feature>
<dbReference type="AlphaFoldDB" id="A0A508BIQ5"/>
<organism evidence="2 3">
    <name type="scientific">Actinomyces oris</name>
    <dbReference type="NCBI Taxonomy" id="544580"/>
    <lineage>
        <taxon>Bacteria</taxon>
        <taxon>Bacillati</taxon>
        <taxon>Actinomycetota</taxon>
        <taxon>Actinomycetes</taxon>
        <taxon>Actinomycetales</taxon>
        <taxon>Actinomycetaceae</taxon>
        <taxon>Actinomyces</taxon>
    </lineage>
</organism>
<dbReference type="EMBL" id="VICC01000005">
    <property type="protein sequence ID" value="TQD61173.1"/>
    <property type="molecule type" value="Genomic_DNA"/>
</dbReference>
<gene>
    <name evidence="2" type="ORF">FK267_06750</name>
</gene>
<feature type="transmembrane region" description="Helical" evidence="1">
    <location>
        <begin position="20"/>
        <end position="40"/>
    </location>
</feature>
<feature type="transmembrane region" description="Helical" evidence="1">
    <location>
        <begin position="104"/>
        <end position="124"/>
    </location>
</feature>